<evidence type="ECO:0000313" key="7">
    <source>
        <dbReference type="Proteomes" id="UP000186601"/>
    </source>
</evidence>
<dbReference type="EMBL" id="MLYV02001259">
    <property type="protein sequence ID" value="PSR71635.1"/>
    <property type="molecule type" value="Genomic_DNA"/>
</dbReference>
<dbReference type="AlphaFoldDB" id="A0A2R6NGX3"/>
<dbReference type="PANTHER" id="PTHR42723:SF1">
    <property type="entry name" value="CHLOROPHYLL SYNTHASE, CHLOROPLASTIC"/>
    <property type="match status" value="1"/>
</dbReference>
<organism evidence="6 7">
    <name type="scientific">Hermanssonia centrifuga</name>
    <dbReference type="NCBI Taxonomy" id="98765"/>
    <lineage>
        <taxon>Eukaryota</taxon>
        <taxon>Fungi</taxon>
        <taxon>Dikarya</taxon>
        <taxon>Basidiomycota</taxon>
        <taxon>Agaricomycotina</taxon>
        <taxon>Agaricomycetes</taxon>
        <taxon>Polyporales</taxon>
        <taxon>Meruliaceae</taxon>
        <taxon>Hermanssonia</taxon>
    </lineage>
</organism>
<evidence type="ECO:0000256" key="4">
    <source>
        <dbReference type="ARBA" id="ARBA00023136"/>
    </source>
</evidence>
<dbReference type="GO" id="GO:0016020">
    <property type="term" value="C:membrane"/>
    <property type="evidence" value="ECO:0007669"/>
    <property type="project" value="UniProtKB-SubCell"/>
</dbReference>
<dbReference type="Pfam" id="PF01040">
    <property type="entry name" value="UbiA"/>
    <property type="match status" value="1"/>
</dbReference>
<evidence type="ECO:0000256" key="5">
    <source>
        <dbReference type="SAM" id="Phobius"/>
    </source>
</evidence>
<dbReference type="Gene3D" id="1.10.357.140">
    <property type="entry name" value="UbiA prenyltransferase"/>
    <property type="match status" value="1"/>
</dbReference>
<reference evidence="6 7" key="1">
    <citation type="submission" date="2018-02" db="EMBL/GenBank/DDBJ databases">
        <title>Genome sequence of the basidiomycete white-rot fungus Phlebia centrifuga.</title>
        <authorList>
            <person name="Granchi Z."/>
            <person name="Peng M."/>
            <person name="de Vries R.P."/>
            <person name="Hilden K."/>
            <person name="Makela M.R."/>
            <person name="Grigoriev I."/>
            <person name="Riley R."/>
        </authorList>
    </citation>
    <scope>NUCLEOTIDE SEQUENCE [LARGE SCALE GENOMIC DNA]</scope>
    <source>
        <strain evidence="6 7">FBCC195</strain>
    </source>
</reference>
<comment type="caution">
    <text evidence="6">The sequence shown here is derived from an EMBL/GenBank/DDBJ whole genome shotgun (WGS) entry which is preliminary data.</text>
</comment>
<dbReference type="CDD" id="cd13965">
    <property type="entry name" value="PT_UbiA_3"/>
    <property type="match status" value="1"/>
</dbReference>
<keyword evidence="2 5" id="KW-0812">Transmembrane</keyword>
<keyword evidence="4 5" id="KW-0472">Membrane</keyword>
<sequence>MAKFDISTPIGLNPNAFPPAYMRSSNATRRLFTLALCPAQTLMYHAKTLYLFTKSDIKTIVIPITLFAWLSAPNTSMIQILRASFWTWLQLLHFCVSNQSLSPEEDKQNKPDRPLASGRLGLKQSRILRWLLLPLCVTLSVAFDVPSAGISFAIHTFLYNEMGLNSHWSTRNLLNALGYSSFDAGASVIAQAGGIPRQAASVARQLSFWIVFTTIHAQDFYDEAGDRLDNRRTLPIVMPEVARVSMPIFMTAWSVILGIRWFSSVNALCALCFALFGFGVGLRFYLYRSYQADKFSFLLYMVSTAISKPELDSERESIDMVGNR</sequence>
<evidence type="ECO:0000313" key="6">
    <source>
        <dbReference type="EMBL" id="PSR71635.1"/>
    </source>
</evidence>
<evidence type="ECO:0000256" key="3">
    <source>
        <dbReference type="ARBA" id="ARBA00022989"/>
    </source>
</evidence>
<feature type="transmembrane region" description="Helical" evidence="5">
    <location>
        <begin position="241"/>
        <end position="259"/>
    </location>
</feature>
<dbReference type="InterPro" id="IPR000537">
    <property type="entry name" value="UbiA_prenyltransferase"/>
</dbReference>
<keyword evidence="3 5" id="KW-1133">Transmembrane helix</keyword>
<evidence type="ECO:0000256" key="2">
    <source>
        <dbReference type="ARBA" id="ARBA00022692"/>
    </source>
</evidence>
<accession>A0A2R6NGX3</accession>
<dbReference type="InterPro" id="IPR044878">
    <property type="entry name" value="UbiA_sf"/>
</dbReference>
<protein>
    <submittedName>
        <fullName evidence="6">Uncharacterized protein</fullName>
    </submittedName>
</protein>
<dbReference type="OrthoDB" id="434972at2759"/>
<dbReference type="PANTHER" id="PTHR42723">
    <property type="entry name" value="CHLOROPHYLL SYNTHASE"/>
    <property type="match status" value="1"/>
</dbReference>
<keyword evidence="7" id="KW-1185">Reference proteome</keyword>
<dbReference type="STRING" id="98765.A0A2R6NGX3"/>
<feature type="transmembrane region" description="Helical" evidence="5">
    <location>
        <begin position="130"/>
        <end position="154"/>
    </location>
</feature>
<dbReference type="InterPro" id="IPR050475">
    <property type="entry name" value="Prenyltransferase_related"/>
</dbReference>
<evidence type="ECO:0000256" key="1">
    <source>
        <dbReference type="ARBA" id="ARBA00004141"/>
    </source>
</evidence>
<dbReference type="Proteomes" id="UP000186601">
    <property type="component" value="Unassembled WGS sequence"/>
</dbReference>
<proteinExistence type="predicted"/>
<dbReference type="GO" id="GO:0016765">
    <property type="term" value="F:transferase activity, transferring alkyl or aryl (other than methyl) groups"/>
    <property type="evidence" value="ECO:0007669"/>
    <property type="project" value="InterPro"/>
</dbReference>
<comment type="subcellular location">
    <subcellularLocation>
        <location evidence="1">Membrane</location>
        <topology evidence="1">Multi-pass membrane protein</topology>
    </subcellularLocation>
</comment>
<feature type="transmembrane region" description="Helical" evidence="5">
    <location>
        <begin position="265"/>
        <end position="286"/>
    </location>
</feature>
<name>A0A2R6NGX3_9APHY</name>
<gene>
    <name evidence="6" type="ORF">PHLCEN_2v12488</name>
</gene>